<comment type="caution">
    <text evidence="1">The sequence shown here is derived from an EMBL/GenBank/DDBJ whole genome shotgun (WGS) entry which is preliminary data.</text>
</comment>
<evidence type="ECO:0000313" key="2">
    <source>
        <dbReference type="Proteomes" id="UP000886886"/>
    </source>
</evidence>
<dbReference type="EMBL" id="DVFT01000215">
    <property type="protein sequence ID" value="HIQ97786.1"/>
    <property type="molecule type" value="Genomic_DNA"/>
</dbReference>
<gene>
    <name evidence="1" type="ORF">IAB26_14655</name>
</gene>
<dbReference type="Proteomes" id="UP000886886">
    <property type="component" value="Unassembled WGS sequence"/>
</dbReference>
<reference evidence="1" key="2">
    <citation type="journal article" date="2021" name="PeerJ">
        <title>Extensive microbial diversity within the chicken gut microbiome revealed by metagenomics and culture.</title>
        <authorList>
            <person name="Gilroy R."/>
            <person name="Ravi A."/>
            <person name="Getino M."/>
            <person name="Pursley I."/>
            <person name="Horton D.L."/>
            <person name="Alikhan N.F."/>
            <person name="Baker D."/>
            <person name="Gharbi K."/>
            <person name="Hall N."/>
            <person name="Watson M."/>
            <person name="Adriaenssens E.M."/>
            <person name="Foster-Nyarko E."/>
            <person name="Jarju S."/>
            <person name="Secka A."/>
            <person name="Antonio M."/>
            <person name="Oren A."/>
            <person name="Chaudhuri R.R."/>
            <person name="La Ragione R."/>
            <person name="Hildebrand F."/>
            <person name="Pallen M.J."/>
        </authorList>
    </citation>
    <scope>NUCLEOTIDE SEQUENCE</scope>
    <source>
        <strain evidence="1">ChiSjej3B21-11622</strain>
    </source>
</reference>
<organism evidence="1 2">
    <name type="scientific">Candidatus Limivivens merdigallinarum</name>
    <dbReference type="NCBI Taxonomy" id="2840859"/>
    <lineage>
        <taxon>Bacteria</taxon>
        <taxon>Bacillati</taxon>
        <taxon>Bacillota</taxon>
        <taxon>Clostridia</taxon>
        <taxon>Lachnospirales</taxon>
        <taxon>Lachnospiraceae</taxon>
        <taxon>Lachnospiraceae incertae sedis</taxon>
        <taxon>Candidatus Limivivens</taxon>
    </lineage>
</organism>
<protein>
    <submittedName>
        <fullName evidence="1">Uncharacterized protein</fullName>
    </submittedName>
</protein>
<accession>A0A9D0ZYC5</accession>
<evidence type="ECO:0000313" key="1">
    <source>
        <dbReference type="EMBL" id="HIQ97786.1"/>
    </source>
</evidence>
<dbReference type="AlphaFoldDB" id="A0A9D0ZYC5"/>
<sequence>MNKPIFEAIGDLTRAARGEFNEEIFVTYCGILRALLLDAGEKPEISGMVTPQNYVELAGNLLKLFSDCMPEPSDFEDDEEPEEDHEPELSVNVARILYLGCKILNYTEQEVFAMTMRKFQLLYDEYLYSIGKKKREDIDTDDMFRD</sequence>
<proteinExistence type="predicted"/>
<name>A0A9D0ZYC5_9FIRM</name>
<reference evidence="1" key="1">
    <citation type="submission" date="2020-10" db="EMBL/GenBank/DDBJ databases">
        <authorList>
            <person name="Gilroy R."/>
        </authorList>
    </citation>
    <scope>NUCLEOTIDE SEQUENCE</scope>
    <source>
        <strain evidence="1">ChiSjej3B21-11622</strain>
    </source>
</reference>